<sequence>MLFFLSLNVCVGLEKKTFTRLKKCSRSGLDVWWAGLCCYISSHLNSSTNFLLPVRRCYNIQFAALPFCTLSLFFSLPLKLLRKPRD</sequence>
<reference evidence="1 2" key="1">
    <citation type="journal article" date="2013" name="Proc. Natl. Acad. Sci. U.S.A.">
        <title>Fine-scale variation in meiotic recombination in Mimulus inferred from population shotgun sequencing.</title>
        <authorList>
            <person name="Hellsten U."/>
            <person name="Wright K.M."/>
            <person name="Jenkins J."/>
            <person name="Shu S."/>
            <person name="Yuan Y."/>
            <person name="Wessler S.R."/>
            <person name="Schmutz J."/>
            <person name="Willis J.H."/>
            <person name="Rokhsar D.S."/>
        </authorList>
    </citation>
    <scope>NUCLEOTIDE SEQUENCE [LARGE SCALE GENOMIC DNA]</scope>
    <source>
        <strain evidence="2">cv. DUN x IM62</strain>
    </source>
</reference>
<proteinExistence type="predicted"/>
<evidence type="ECO:0000313" key="2">
    <source>
        <dbReference type="Proteomes" id="UP000030748"/>
    </source>
</evidence>
<keyword evidence="2" id="KW-1185">Reference proteome</keyword>
<name>A0A022QXW4_ERYGU</name>
<dbReference type="Proteomes" id="UP000030748">
    <property type="component" value="Unassembled WGS sequence"/>
</dbReference>
<gene>
    <name evidence="1" type="ORF">MIMGU_mgv1a017265mg</name>
</gene>
<evidence type="ECO:0000313" key="1">
    <source>
        <dbReference type="EMBL" id="EYU33447.1"/>
    </source>
</evidence>
<dbReference type="AlphaFoldDB" id="A0A022QXW4"/>
<dbReference type="EMBL" id="KI630767">
    <property type="protein sequence ID" value="EYU33447.1"/>
    <property type="molecule type" value="Genomic_DNA"/>
</dbReference>
<protein>
    <submittedName>
        <fullName evidence="1">Uncharacterized protein</fullName>
    </submittedName>
</protein>
<accession>A0A022QXW4</accession>
<organism evidence="1 2">
    <name type="scientific">Erythranthe guttata</name>
    <name type="common">Yellow monkey flower</name>
    <name type="synonym">Mimulus guttatus</name>
    <dbReference type="NCBI Taxonomy" id="4155"/>
    <lineage>
        <taxon>Eukaryota</taxon>
        <taxon>Viridiplantae</taxon>
        <taxon>Streptophyta</taxon>
        <taxon>Embryophyta</taxon>
        <taxon>Tracheophyta</taxon>
        <taxon>Spermatophyta</taxon>
        <taxon>Magnoliopsida</taxon>
        <taxon>eudicotyledons</taxon>
        <taxon>Gunneridae</taxon>
        <taxon>Pentapetalae</taxon>
        <taxon>asterids</taxon>
        <taxon>lamiids</taxon>
        <taxon>Lamiales</taxon>
        <taxon>Phrymaceae</taxon>
        <taxon>Erythranthe</taxon>
    </lineage>
</organism>